<evidence type="ECO:0000313" key="3">
    <source>
        <dbReference type="Proteomes" id="UP000037035"/>
    </source>
</evidence>
<keyword evidence="3" id="KW-1185">Reference proteome</keyword>
<dbReference type="EMBL" id="LAVV01014824">
    <property type="protein sequence ID" value="KNZ44412.1"/>
    <property type="molecule type" value="Genomic_DNA"/>
</dbReference>
<comment type="caution">
    <text evidence="2">The sequence shown here is derived from an EMBL/GenBank/DDBJ whole genome shotgun (WGS) entry which is preliminary data.</text>
</comment>
<dbReference type="Proteomes" id="UP000037035">
    <property type="component" value="Unassembled WGS sequence"/>
</dbReference>
<feature type="non-terminal residue" evidence="2">
    <location>
        <position position="1"/>
    </location>
</feature>
<reference evidence="2 3" key="1">
    <citation type="submission" date="2015-08" db="EMBL/GenBank/DDBJ databases">
        <title>Next Generation Sequencing and Analysis of the Genome of Puccinia sorghi L Schw, the Causal Agent of Maize Common Rust.</title>
        <authorList>
            <person name="Rochi L."/>
            <person name="Burguener G."/>
            <person name="Darino M."/>
            <person name="Turjanski A."/>
            <person name="Kreff E."/>
            <person name="Dieguez M.J."/>
            <person name="Sacco F."/>
        </authorList>
    </citation>
    <scope>NUCLEOTIDE SEQUENCE [LARGE SCALE GENOMIC DNA]</scope>
    <source>
        <strain evidence="2 3">RO10H11247</strain>
    </source>
</reference>
<sequence length="97" mass="11283">PHRSAVLVFTLPALWLTKLCKQLRHLKMGDSESFVAYSTRACTMRTMLNFERELVSKFELAESVTFSLIPELKMKVHEFQLLLALPFIYSTYAQRVD</sequence>
<evidence type="ECO:0000256" key="1">
    <source>
        <dbReference type="SAM" id="SignalP"/>
    </source>
</evidence>
<keyword evidence="1" id="KW-0732">Signal</keyword>
<feature type="signal peptide" evidence="1">
    <location>
        <begin position="1"/>
        <end position="20"/>
    </location>
</feature>
<dbReference type="VEuPathDB" id="FungiDB:VP01_9198g2"/>
<organism evidence="2 3">
    <name type="scientific">Puccinia sorghi</name>
    <dbReference type="NCBI Taxonomy" id="27349"/>
    <lineage>
        <taxon>Eukaryota</taxon>
        <taxon>Fungi</taxon>
        <taxon>Dikarya</taxon>
        <taxon>Basidiomycota</taxon>
        <taxon>Pucciniomycotina</taxon>
        <taxon>Pucciniomycetes</taxon>
        <taxon>Pucciniales</taxon>
        <taxon>Pucciniaceae</taxon>
        <taxon>Puccinia</taxon>
    </lineage>
</organism>
<dbReference type="OrthoDB" id="10325692at2759"/>
<proteinExistence type="predicted"/>
<gene>
    <name evidence="2" type="ORF">VP01_9198g2</name>
</gene>
<dbReference type="AlphaFoldDB" id="A0A0L6U7Z2"/>
<name>A0A0L6U7Z2_9BASI</name>
<protein>
    <submittedName>
        <fullName evidence="2">Uncharacterized protein</fullName>
    </submittedName>
</protein>
<evidence type="ECO:0000313" key="2">
    <source>
        <dbReference type="EMBL" id="KNZ44412.1"/>
    </source>
</evidence>
<accession>A0A0L6U7Z2</accession>
<feature type="chain" id="PRO_5005567698" evidence="1">
    <location>
        <begin position="21"/>
        <end position="97"/>
    </location>
</feature>